<proteinExistence type="predicted"/>
<dbReference type="EMBL" id="HBUE01026718">
    <property type="protein sequence ID" value="CAG6454598.1"/>
    <property type="molecule type" value="Transcribed_RNA"/>
</dbReference>
<protein>
    <submittedName>
        <fullName evidence="1">(northern house mosquito) hypothetical protein</fullName>
    </submittedName>
</protein>
<name>A0A8D8ACQ3_CULPI</name>
<sequence>MRQRKHPANPRFTISCESSKVLVVANRTLHLGVSALAAPQPCDGLTRHVRALVLLMGRAKVERKLALYPCSSGFILENEKISSIKVCLLQKIPLEIKDCTSTVETKLSKPSPNRMVWPFFRNNENTSSRD</sequence>
<dbReference type="EMBL" id="HBUE01026719">
    <property type="protein sequence ID" value="CAG6454600.1"/>
    <property type="molecule type" value="Transcribed_RNA"/>
</dbReference>
<accession>A0A8D8ACQ3</accession>
<reference evidence="1" key="1">
    <citation type="submission" date="2021-05" db="EMBL/GenBank/DDBJ databases">
        <authorList>
            <person name="Alioto T."/>
            <person name="Alioto T."/>
            <person name="Gomez Garrido J."/>
        </authorList>
    </citation>
    <scope>NUCLEOTIDE SEQUENCE</scope>
</reference>
<organism evidence="1">
    <name type="scientific">Culex pipiens</name>
    <name type="common">House mosquito</name>
    <dbReference type="NCBI Taxonomy" id="7175"/>
    <lineage>
        <taxon>Eukaryota</taxon>
        <taxon>Metazoa</taxon>
        <taxon>Ecdysozoa</taxon>
        <taxon>Arthropoda</taxon>
        <taxon>Hexapoda</taxon>
        <taxon>Insecta</taxon>
        <taxon>Pterygota</taxon>
        <taxon>Neoptera</taxon>
        <taxon>Endopterygota</taxon>
        <taxon>Diptera</taxon>
        <taxon>Nematocera</taxon>
        <taxon>Culicoidea</taxon>
        <taxon>Culicidae</taxon>
        <taxon>Culicinae</taxon>
        <taxon>Culicini</taxon>
        <taxon>Culex</taxon>
        <taxon>Culex</taxon>
    </lineage>
</organism>
<dbReference type="AlphaFoldDB" id="A0A8D8ACQ3"/>
<evidence type="ECO:0000313" key="1">
    <source>
        <dbReference type="EMBL" id="CAG6454598.1"/>
    </source>
</evidence>